<dbReference type="InterPro" id="IPR027385">
    <property type="entry name" value="Beta-barrel_OMP"/>
</dbReference>
<comment type="caution">
    <text evidence="4">The sequence shown here is derived from an EMBL/GenBank/DDBJ whole genome shotgun (WGS) entry which is preliminary data.</text>
</comment>
<feature type="chain" id="PRO_5045322178" evidence="2">
    <location>
        <begin position="21"/>
        <end position="212"/>
    </location>
</feature>
<organism evidence="4 5">
    <name type="scientific">Lysobacter niastensis</name>
    <dbReference type="NCBI Taxonomy" id="380629"/>
    <lineage>
        <taxon>Bacteria</taxon>
        <taxon>Pseudomonadati</taxon>
        <taxon>Pseudomonadota</taxon>
        <taxon>Gammaproteobacteria</taxon>
        <taxon>Lysobacterales</taxon>
        <taxon>Lysobacteraceae</taxon>
        <taxon>Lysobacter</taxon>
    </lineage>
</organism>
<accession>A0ABS0B438</accession>
<gene>
    <name evidence="4" type="ORF">IU514_03575</name>
</gene>
<dbReference type="InterPro" id="IPR023614">
    <property type="entry name" value="Porin_dom_sf"/>
</dbReference>
<dbReference type="Proteomes" id="UP001429984">
    <property type="component" value="Unassembled WGS sequence"/>
</dbReference>
<dbReference type="SUPFAM" id="SSF56935">
    <property type="entry name" value="Porins"/>
    <property type="match status" value="1"/>
</dbReference>
<dbReference type="Gene3D" id="2.40.160.10">
    <property type="entry name" value="Porin"/>
    <property type="match status" value="1"/>
</dbReference>
<evidence type="ECO:0000256" key="1">
    <source>
        <dbReference type="ARBA" id="ARBA00022729"/>
    </source>
</evidence>
<dbReference type="RefSeq" id="WP_194929704.1">
    <property type="nucleotide sequence ID" value="NZ_JADLZT010000002.1"/>
</dbReference>
<evidence type="ECO:0000313" key="5">
    <source>
        <dbReference type="Proteomes" id="UP001429984"/>
    </source>
</evidence>
<sequence>MKKHLALAVALAVAPFAVYADEISYTYVEGGYAQLNQDAPLIENGVELDDIEAAGFFIGGSAAVSDDFHVFGGYRSGNDDVRVTVFGVDAGDIDTDLSQFNIGFGYHHSISDRTDLVTELSYISTEVDAEGGGESSSSDGDDVRVSVGVRHMMADSFEGWIKGHYSDGDFYDGTFSASLGGQFKFNPTWGVVGELEFGDDTSIFTIGARASF</sequence>
<reference evidence="4 5" key="1">
    <citation type="submission" date="2020-11" db="EMBL/GenBank/DDBJ databases">
        <title>Draft Genome Sequence and Secondary Metabolite Biosynthetic Potential of the Lysobacter niastensis Type strain DSM 18481.</title>
        <authorList>
            <person name="Turrini P."/>
            <person name="Artuso I."/>
            <person name="Tescari M."/>
            <person name="Lugli G.A."/>
            <person name="Frangipani E."/>
            <person name="Ventura M."/>
            <person name="Visca P."/>
        </authorList>
    </citation>
    <scope>NUCLEOTIDE SEQUENCE [LARGE SCALE GENOMIC DNA]</scope>
    <source>
        <strain evidence="4 5">DSM 18481</strain>
    </source>
</reference>
<proteinExistence type="predicted"/>
<dbReference type="EMBL" id="JADLZT010000002">
    <property type="protein sequence ID" value="MBF6023102.1"/>
    <property type="molecule type" value="Genomic_DNA"/>
</dbReference>
<dbReference type="Pfam" id="PF13505">
    <property type="entry name" value="OMP_b-brl"/>
    <property type="match status" value="1"/>
</dbReference>
<protein>
    <submittedName>
        <fullName evidence="4">Outer membrane beta-barrel protein</fullName>
    </submittedName>
</protein>
<keyword evidence="5" id="KW-1185">Reference proteome</keyword>
<evidence type="ECO:0000313" key="4">
    <source>
        <dbReference type="EMBL" id="MBF6023102.1"/>
    </source>
</evidence>
<feature type="signal peptide" evidence="2">
    <location>
        <begin position="1"/>
        <end position="20"/>
    </location>
</feature>
<feature type="domain" description="Outer membrane protein beta-barrel" evidence="3">
    <location>
        <begin position="6"/>
        <end position="158"/>
    </location>
</feature>
<name>A0ABS0B438_9GAMM</name>
<evidence type="ECO:0000256" key="2">
    <source>
        <dbReference type="SAM" id="SignalP"/>
    </source>
</evidence>
<evidence type="ECO:0000259" key="3">
    <source>
        <dbReference type="Pfam" id="PF13505"/>
    </source>
</evidence>
<keyword evidence="1 2" id="KW-0732">Signal</keyword>